<dbReference type="EMBL" id="ASRX01000037">
    <property type="protein sequence ID" value="EYF04186.1"/>
    <property type="molecule type" value="Genomic_DNA"/>
</dbReference>
<reference evidence="2 3" key="1">
    <citation type="submission" date="2013-05" db="EMBL/GenBank/DDBJ databases">
        <title>Genome assembly of Chondromyces apiculatus DSM 436.</title>
        <authorList>
            <person name="Sharma G."/>
            <person name="Khatri I."/>
            <person name="Kaur C."/>
            <person name="Mayilraj S."/>
            <person name="Subramanian S."/>
        </authorList>
    </citation>
    <scope>NUCLEOTIDE SEQUENCE [LARGE SCALE GENOMIC DNA]</scope>
    <source>
        <strain evidence="2 3">DSM 436</strain>
    </source>
</reference>
<evidence type="ECO:0000313" key="3">
    <source>
        <dbReference type="Proteomes" id="UP000019678"/>
    </source>
</evidence>
<dbReference type="OrthoDB" id="8606752at2"/>
<feature type="domain" description="DUF6892" evidence="1">
    <location>
        <begin position="2"/>
        <end position="155"/>
    </location>
</feature>
<dbReference type="STRING" id="1192034.CAP_4663"/>
<evidence type="ECO:0000313" key="2">
    <source>
        <dbReference type="EMBL" id="EYF04186.1"/>
    </source>
</evidence>
<dbReference type="Proteomes" id="UP000019678">
    <property type="component" value="Unassembled WGS sequence"/>
</dbReference>
<dbReference type="RefSeq" id="WP_052375669.1">
    <property type="nucleotide sequence ID" value="NZ_ASRX01000037.1"/>
</dbReference>
<organism evidence="2 3">
    <name type="scientific">Chondromyces apiculatus DSM 436</name>
    <dbReference type="NCBI Taxonomy" id="1192034"/>
    <lineage>
        <taxon>Bacteria</taxon>
        <taxon>Pseudomonadati</taxon>
        <taxon>Myxococcota</taxon>
        <taxon>Polyangia</taxon>
        <taxon>Polyangiales</taxon>
        <taxon>Polyangiaceae</taxon>
        <taxon>Chondromyces</taxon>
    </lineage>
</organism>
<dbReference type="AlphaFoldDB" id="A0A017T6I7"/>
<keyword evidence="3" id="KW-1185">Reference proteome</keyword>
<proteinExistence type="predicted"/>
<gene>
    <name evidence="2" type="ORF">CAP_4663</name>
</gene>
<protein>
    <recommendedName>
        <fullName evidence="1">DUF6892 domain-containing protein</fullName>
    </recommendedName>
</protein>
<dbReference type="InterPro" id="IPR054187">
    <property type="entry name" value="DUF6892"/>
</dbReference>
<comment type="caution">
    <text evidence="2">The sequence shown here is derived from an EMBL/GenBank/DDBJ whole genome shotgun (WGS) entry which is preliminary data.</text>
</comment>
<dbReference type="eggNOG" id="COG5620">
    <property type="taxonomic scope" value="Bacteria"/>
</dbReference>
<sequence>MFKDLHFKLSVISALMEEGHYVEEAEALSAKHAKSAKPYKAIKQVMAYFEKLEIPAELLATITSLSPDGGDLAYQHATSVWDGEDDLFDITSIEGIEHLVNLEAFTPIAMIGEDGIDYTPLLGCKKLKRVDMSFGKEGPKNEAVMVELERRGVEIET</sequence>
<evidence type="ECO:0000259" key="1">
    <source>
        <dbReference type="Pfam" id="PF21832"/>
    </source>
</evidence>
<name>A0A017T6I7_9BACT</name>
<dbReference type="Pfam" id="PF21832">
    <property type="entry name" value="DUF6892"/>
    <property type="match status" value="1"/>
</dbReference>
<accession>A0A017T6I7</accession>